<organism evidence="2">
    <name type="scientific">candidate division WOR-3 bacterium</name>
    <dbReference type="NCBI Taxonomy" id="2052148"/>
    <lineage>
        <taxon>Bacteria</taxon>
        <taxon>Bacteria division WOR-3</taxon>
    </lineage>
</organism>
<name>A0A7C4XB88_UNCW3</name>
<reference evidence="2" key="1">
    <citation type="journal article" date="2020" name="mSystems">
        <title>Genome- and Community-Level Interaction Insights into Carbon Utilization and Element Cycling Functions of Hydrothermarchaeota in Hydrothermal Sediment.</title>
        <authorList>
            <person name="Zhou Z."/>
            <person name="Liu Y."/>
            <person name="Xu W."/>
            <person name="Pan J."/>
            <person name="Luo Z.H."/>
            <person name="Li M."/>
        </authorList>
    </citation>
    <scope>NUCLEOTIDE SEQUENCE [LARGE SCALE GENOMIC DNA]</scope>
    <source>
        <strain evidence="2">SpSt-774</strain>
    </source>
</reference>
<comment type="caution">
    <text evidence="2">The sequence shown here is derived from an EMBL/GenBank/DDBJ whole genome shotgun (WGS) entry which is preliminary data.</text>
</comment>
<sequence>MKITKFLVLTMLFFSPLKAQEEEPLAEKIKKVSLRLLEDYTQPLITSFGTGVSTGLFHSAKSHNFLGFDIGLRGMYITIPDFAKTFDAKVLVCSLQSGKYEYDSLVIEDASTIFGPKVRKYVPVSGNTVGIPPYIPEGFDRTGVPFFMPQLNVGLIFGSELAVRYIPVTFHGSSVHFLGLGIKQNLNKLPFMKNVFLPIDFALGGAIQNFYIMDSLRNTILSSRTWNLQILASKDLIVFEPMIGFGLEGTDVHFEYDFEYEVPDPNGEPGDRIKRTDHINVNMSAQNNNRLIAGFTLKLAILYIHYDYNLTPHYKTHNGIIGFTIR</sequence>
<evidence type="ECO:0000313" key="2">
    <source>
        <dbReference type="EMBL" id="HGV97914.1"/>
    </source>
</evidence>
<dbReference type="Pfam" id="PF20230">
    <property type="entry name" value="DUF6588"/>
    <property type="match status" value="1"/>
</dbReference>
<protein>
    <submittedName>
        <fullName evidence="2">Uncharacterized protein</fullName>
    </submittedName>
</protein>
<feature type="signal peptide" evidence="1">
    <location>
        <begin position="1"/>
        <end position="19"/>
    </location>
</feature>
<evidence type="ECO:0000256" key="1">
    <source>
        <dbReference type="SAM" id="SignalP"/>
    </source>
</evidence>
<feature type="chain" id="PRO_5028248603" evidence="1">
    <location>
        <begin position="20"/>
        <end position="326"/>
    </location>
</feature>
<accession>A0A7C4XB88</accession>
<dbReference type="EMBL" id="DTGZ01000119">
    <property type="protein sequence ID" value="HGV97914.1"/>
    <property type="molecule type" value="Genomic_DNA"/>
</dbReference>
<keyword evidence="1" id="KW-0732">Signal</keyword>
<dbReference type="InterPro" id="IPR046495">
    <property type="entry name" value="DUF6588"/>
</dbReference>
<gene>
    <name evidence="2" type="ORF">ENV60_06430</name>
</gene>
<dbReference type="AlphaFoldDB" id="A0A7C4XB88"/>
<proteinExistence type="predicted"/>